<keyword evidence="4" id="KW-1185">Reference proteome</keyword>
<dbReference type="RefSeq" id="WP_047729933.1">
    <property type="nucleotide sequence ID" value="NZ_CP011642.1"/>
</dbReference>
<dbReference type="GeneID" id="98190005"/>
<reference evidence="4" key="3">
    <citation type="submission" date="2018-06" db="EMBL/GenBank/DDBJ databases">
        <title>Serratia marcescens genome sequencing and assembly.</title>
        <authorList>
            <person name="Martins R.C."/>
            <person name="Perdigao-Neto L.V."/>
            <person name="Costa S.F."/>
            <person name="Levin A.S.S."/>
        </authorList>
    </citation>
    <scope>NUCLEOTIDE SEQUENCE [LARGE SCALE GENOMIC DNA]</scope>
    <source>
        <strain evidence="4">1283</strain>
    </source>
</reference>
<reference evidence="2" key="4">
    <citation type="submission" date="2018-06" db="EMBL/GenBank/DDBJ databases">
        <authorList>
            <person name="Martins R.C."/>
            <person name="Perdigao-Neto L.V."/>
            <person name="Costa S.F."/>
            <person name="Levin A.S.S."/>
        </authorList>
    </citation>
    <scope>NUCLEOTIDE SEQUENCE</scope>
    <source>
        <strain evidence="2">1283</strain>
    </source>
</reference>
<organism evidence="1 3">
    <name type="scientific">Serratia marcescens</name>
    <dbReference type="NCBI Taxonomy" id="615"/>
    <lineage>
        <taxon>Bacteria</taxon>
        <taxon>Pseudomonadati</taxon>
        <taxon>Pseudomonadota</taxon>
        <taxon>Gammaproteobacteria</taxon>
        <taxon>Enterobacterales</taxon>
        <taxon>Yersiniaceae</taxon>
        <taxon>Serratia</taxon>
    </lineage>
</organism>
<evidence type="ECO:0000313" key="3">
    <source>
        <dbReference type="Proteomes" id="UP000245399"/>
    </source>
</evidence>
<proteinExistence type="predicted"/>
<dbReference type="EMBL" id="CP029449">
    <property type="protein sequence ID" value="AWL69713.1"/>
    <property type="molecule type" value="Genomic_DNA"/>
</dbReference>
<name>A0AB33FXI1_SERMA</name>
<dbReference type="Proteomes" id="UP000247823">
    <property type="component" value="Unassembled WGS sequence"/>
</dbReference>
<protein>
    <submittedName>
        <fullName evidence="1">Uncharacterized protein</fullName>
    </submittedName>
</protein>
<reference evidence="1 3" key="1">
    <citation type="submission" date="2018-05" db="EMBL/GenBank/DDBJ databases">
        <title>Klebsiella quasipneumonaiae provides a window into carbapenemase gene transfer, plasmid rearrangements and nosocomial acquisition from the hospital environment.</title>
        <authorList>
            <person name="Mathers A.J."/>
            <person name="Vegesana K."/>
            <person name="Stoesser N."/>
            <person name="Crook D."/>
            <person name="Vaughan A."/>
            <person name="Barry K."/>
            <person name="Parikh H."/>
            <person name="Sebra R."/>
            <person name="Kotay S."/>
            <person name="Walker A.S."/>
            <person name="Sheppard A.E."/>
        </authorList>
    </citation>
    <scope>NUCLEOTIDE SEQUENCE [LARGE SCALE GENOMIC DNA]</scope>
    <source>
        <strain evidence="1 3">CAV1761</strain>
    </source>
</reference>
<reference evidence="2 4" key="2">
    <citation type="submission" date="2018-06" db="EMBL/GenBank/DDBJ databases">
        <title>Serratia marcescens genome sequencing and assembly.</title>
        <authorList>
            <person name="Martins R.C.R."/>
            <person name="Perdigao-Neto L.V."/>
            <person name="Costa S.F."/>
            <person name="Levin A.S.S."/>
        </authorList>
    </citation>
    <scope>NUCLEOTIDE SEQUENCE [LARGE SCALE GENOMIC DNA]</scope>
    <source>
        <strain evidence="2 4">1283</strain>
    </source>
</reference>
<evidence type="ECO:0000313" key="4">
    <source>
        <dbReference type="Proteomes" id="UP000247823"/>
    </source>
</evidence>
<gene>
    <name evidence="1" type="ORF">DKC05_19685</name>
    <name evidence="2" type="ORF">DMW51_21745</name>
</gene>
<dbReference type="EMBL" id="QJQB01000498">
    <property type="protein sequence ID" value="PYA59187.1"/>
    <property type="molecule type" value="Genomic_DNA"/>
</dbReference>
<evidence type="ECO:0000313" key="2">
    <source>
        <dbReference type="EMBL" id="PYA59187.1"/>
    </source>
</evidence>
<dbReference type="Proteomes" id="UP000245399">
    <property type="component" value="Chromosome"/>
</dbReference>
<dbReference type="AlphaFoldDB" id="A0AB33FXI1"/>
<evidence type="ECO:0000313" key="1">
    <source>
        <dbReference type="EMBL" id="AWL69713.1"/>
    </source>
</evidence>
<accession>A0AB33FXI1</accession>
<sequence>MTNTTHFLTAALIHDTECLLAILRTINDVEDTERQSFLVDAAENIGSNLLSKLQCNEAIDDAASSDDSKAGETE</sequence>